<keyword evidence="10" id="KW-0511">Multifunctional enzyme</keyword>
<comment type="catalytic activity">
    <reaction evidence="12">
        <text>19-(4-hydroxyphenyl)nonadecanoyl-[(phenol)carboxyphthiodiolenone synthase] + 2 (S)-methylmalonyl-CoA + 3 malonyl-CoA + 5 NADPH + 10 H(+) = C37-(phenol)carboxyphthiodiolenone-[(phenol)carboxyphthiodiolenone synthase] + 5 CO2 + 5 NADP(+) + 5 CoA + 2 H2O</text>
        <dbReference type="Rhea" id="RHEA:57760"/>
        <dbReference type="Rhea" id="RHEA-COMP:14273"/>
        <dbReference type="Rhea" id="RHEA-COMP:14990"/>
        <dbReference type="ChEBI" id="CHEBI:15377"/>
        <dbReference type="ChEBI" id="CHEBI:15378"/>
        <dbReference type="ChEBI" id="CHEBI:16526"/>
        <dbReference type="ChEBI" id="CHEBI:57287"/>
        <dbReference type="ChEBI" id="CHEBI:57327"/>
        <dbReference type="ChEBI" id="CHEBI:57384"/>
        <dbReference type="ChEBI" id="CHEBI:57783"/>
        <dbReference type="ChEBI" id="CHEBI:58349"/>
        <dbReference type="ChEBI" id="CHEBI:133301"/>
        <dbReference type="ChEBI" id="CHEBI:142260"/>
        <dbReference type="EC" id="2.3.1.292"/>
    </reaction>
</comment>
<dbReference type="SUPFAM" id="SSF52151">
    <property type="entry name" value="FabD/lysophospholipase-like"/>
    <property type="match status" value="1"/>
</dbReference>
<evidence type="ECO:0000256" key="2">
    <source>
        <dbReference type="ARBA" id="ARBA00001957"/>
    </source>
</evidence>
<dbReference type="Proteomes" id="UP000241912">
    <property type="component" value="Unassembled WGS sequence"/>
</dbReference>
<evidence type="ECO:0000256" key="10">
    <source>
        <dbReference type="ARBA" id="ARBA00023268"/>
    </source>
</evidence>
<feature type="domain" description="Carrier" evidence="21">
    <location>
        <begin position="1442"/>
        <end position="1517"/>
    </location>
</feature>
<evidence type="ECO:0000256" key="5">
    <source>
        <dbReference type="ARBA" id="ARBA00022679"/>
    </source>
</evidence>
<organism evidence="23 24">
    <name type="scientific">Nitrosomonas supralitoralis</name>
    <dbReference type="NCBI Taxonomy" id="2116706"/>
    <lineage>
        <taxon>Bacteria</taxon>
        <taxon>Pseudomonadati</taxon>
        <taxon>Pseudomonadota</taxon>
        <taxon>Betaproteobacteria</taxon>
        <taxon>Nitrosomonadales</taxon>
        <taxon>Nitrosomonadaceae</taxon>
        <taxon>Nitrosomonas</taxon>
    </lineage>
</organism>
<dbReference type="InterPro" id="IPR013968">
    <property type="entry name" value="PKS_KR"/>
</dbReference>
<evidence type="ECO:0000256" key="8">
    <source>
        <dbReference type="ARBA" id="ARBA00023002"/>
    </source>
</evidence>
<dbReference type="Gene3D" id="3.40.366.10">
    <property type="entry name" value="Malonyl-Coenzyme A Acyl Carrier Protein, domain 2"/>
    <property type="match status" value="1"/>
</dbReference>
<dbReference type="InterPro" id="IPR036736">
    <property type="entry name" value="ACP-like_sf"/>
</dbReference>
<dbReference type="SMART" id="SM00823">
    <property type="entry name" value="PKS_PP"/>
    <property type="match status" value="1"/>
</dbReference>
<dbReference type="CDD" id="cd00833">
    <property type="entry name" value="PKS"/>
    <property type="match status" value="1"/>
</dbReference>
<evidence type="ECO:0000259" key="21">
    <source>
        <dbReference type="PROSITE" id="PS50075"/>
    </source>
</evidence>
<dbReference type="SUPFAM" id="SSF51735">
    <property type="entry name" value="NAD(P)-binding Rossmann-fold domains"/>
    <property type="match status" value="2"/>
</dbReference>
<evidence type="ECO:0000313" key="24">
    <source>
        <dbReference type="Proteomes" id="UP000241912"/>
    </source>
</evidence>
<dbReference type="PROSITE" id="PS00012">
    <property type="entry name" value="PHOSPHOPANTETHEINE"/>
    <property type="match status" value="1"/>
</dbReference>
<keyword evidence="5" id="KW-0808">Transferase</keyword>
<dbReference type="FunFam" id="3.40.47.10:FF:000042">
    <property type="entry name" value="Polyketide synthase Pks13"/>
    <property type="match status" value="1"/>
</dbReference>
<dbReference type="Pfam" id="PF02801">
    <property type="entry name" value="Ketoacyl-synt_C"/>
    <property type="match status" value="1"/>
</dbReference>
<dbReference type="EMBL" id="PXXU01000002">
    <property type="protein sequence ID" value="PSJ18789.1"/>
    <property type="molecule type" value="Genomic_DNA"/>
</dbReference>
<dbReference type="FunFam" id="1.10.1200.10:FF:000005">
    <property type="entry name" value="Nonribosomal peptide synthetase 1"/>
    <property type="match status" value="1"/>
</dbReference>
<dbReference type="EC" id="2.3.1.292" evidence="16"/>
<dbReference type="Pfam" id="PF08659">
    <property type="entry name" value="KR"/>
    <property type="match status" value="1"/>
</dbReference>
<dbReference type="Pfam" id="PF22621">
    <property type="entry name" value="CurL-like_PKS_C"/>
    <property type="match status" value="1"/>
</dbReference>
<dbReference type="OrthoDB" id="9778690at2"/>
<evidence type="ECO:0000256" key="7">
    <source>
        <dbReference type="ARBA" id="ARBA00022857"/>
    </source>
</evidence>
<dbReference type="GO" id="GO:0034081">
    <property type="term" value="C:polyketide synthase complex"/>
    <property type="evidence" value="ECO:0007669"/>
    <property type="project" value="UniProtKB-ARBA"/>
</dbReference>
<dbReference type="SUPFAM" id="SSF53901">
    <property type="entry name" value="Thiolase-like"/>
    <property type="match status" value="1"/>
</dbReference>
<dbReference type="InterPro" id="IPR014031">
    <property type="entry name" value="Ketoacyl_synth_C"/>
</dbReference>
<dbReference type="InterPro" id="IPR014043">
    <property type="entry name" value="Acyl_transferase_dom"/>
</dbReference>
<dbReference type="SUPFAM" id="SSF47336">
    <property type="entry name" value="ACP-like"/>
    <property type="match status" value="1"/>
</dbReference>
<name>A0A2P7NZ97_9PROT</name>
<evidence type="ECO:0000259" key="22">
    <source>
        <dbReference type="PROSITE" id="PS52004"/>
    </source>
</evidence>
<dbReference type="Pfam" id="PF00550">
    <property type="entry name" value="PP-binding"/>
    <property type="match status" value="1"/>
</dbReference>
<evidence type="ECO:0000256" key="20">
    <source>
        <dbReference type="ARBA" id="ARBA00084020"/>
    </source>
</evidence>
<dbReference type="PROSITE" id="PS50075">
    <property type="entry name" value="CARRIER"/>
    <property type="match status" value="1"/>
</dbReference>
<comment type="cofactor">
    <cofactor evidence="1">
        <name>NADP(+)</name>
        <dbReference type="ChEBI" id="CHEBI:58349"/>
    </cofactor>
</comment>
<dbReference type="Gene3D" id="3.30.70.250">
    <property type="entry name" value="Malonyl-CoA ACP transacylase, ACP-binding"/>
    <property type="match status" value="1"/>
</dbReference>
<evidence type="ECO:0000256" key="3">
    <source>
        <dbReference type="ARBA" id="ARBA00022450"/>
    </source>
</evidence>
<dbReference type="RefSeq" id="WP_106705386.1">
    <property type="nucleotide sequence ID" value="NZ_PXXU01000002.1"/>
</dbReference>
<dbReference type="InterPro" id="IPR016035">
    <property type="entry name" value="Acyl_Trfase/lysoPLipase"/>
</dbReference>
<dbReference type="Gene3D" id="3.30.70.3290">
    <property type="match status" value="1"/>
</dbReference>
<evidence type="ECO:0000256" key="14">
    <source>
        <dbReference type="ARBA" id="ARBA00052745"/>
    </source>
</evidence>
<dbReference type="SMART" id="SM00822">
    <property type="entry name" value="PKS_KR"/>
    <property type="match status" value="1"/>
</dbReference>
<dbReference type="GO" id="GO:0004312">
    <property type="term" value="F:fatty acid synthase activity"/>
    <property type="evidence" value="ECO:0007669"/>
    <property type="project" value="TreeGrafter"/>
</dbReference>
<evidence type="ECO:0000256" key="19">
    <source>
        <dbReference type="ARBA" id="ARBA00078169"/>
    </source>
</evidence>
<comment type="function">
    <text evidence="15">Part of the PpsABCDE complex involved in the biosynthesis of the lipid core common to phthiocerols and phenolphthiocerols by successive additions of malonyl-CoA or methylmalonyl-CoA extender units. PpsA can accept as substrate the activated forms of either icosanoyl (C20), docosanoyl (C22) or lignoceroyl (C24) groups from FadD26, or a (4-hydroxyphenyl)-C17 or (4-hydroxyphenyl)-C19 fatty acyl from FadD29. PpsA initiates the biosynthesis and extends its substrate using a malonyl-CoA extender unit. The PpsB and PpsC proteins add the second and third malonyl-CoA extender units. PpsD adds an (R)-methylmalonyl unit and PpsE adds a second (R)-methylmalonyl unit. The incorporation of the methylmalonyl units results in formation of two branched methyl groups in the elongated product.</text>
</comment>
<evidence type="ECO:0000256" key="9">
    <source>
        <dbReference type="ARBA" id="ARBA00023098"/>
    </source>
</evidence>
<dbReference type="CDD" id="cd08953">
    <property type="entry name" value="KR_2_SDR_x"/>
    <property type="match status" value="1"/>
</dbReference>
<dbReference type="SMART" id="SM00827">
    <property type="entry name" value="PKS_AT"/>
    <property type="match status" value="1"/>
</dbReference>
<dbReference type="Gene3D" id="3.40.47.10">
    <property type="match status" value="1"/>
</dbReference>
<keyword evidence="7" id="KW-0521">NADP</keyword>
<dbReference type="SUPFAM" id="SSF55048">
    <property type="entry name" value="Probable ACP-binding domain of malonyl-CoA ACP transacylase"/>
    <property type="match status" value="1"/>
</dbReference>
<dbReference type="InterPro" id="IPR016039">
    <property type="entry name" value="Thiolase-like"/>
</dbReference>
<comment type="catalytic activity">
    <reaction evidence="13">
        <text>docosanoyl-[(phenol)carboxyphthiodiolenone synthase] + 2 (S)-methylmalonyl-CoA + 3 malonyl-CoA + 5 NADPH + 10 H(+) = C34-carboxyphthiodiolenone-[(phenol)carboxyphthiodiolenone synthase] + 5 CO2 + 5 NADP(+) + 5 CoA + 2 H2O</text>
        <dbReference type="Rhea" id="RHEA:57752"/>
        <dbReference type="Rhea" id="RHEA-COMP:14987"/>
        <dbReference type="Rhea" id="RHEA-COMP:14988"/>
        <dbReference type="ChEBI" id="CHEBI:15377"/>
        <dbReference type="ChEBI" id="CHEBI:15378"/>
        <dbReference type="ChEBI" id="CHEBI:16526"/>
        <dbReference type="ChEBI" id="CHEBI:57287"/>
        <dbReference type="ChEBI" id="CHEBI:57327"/>
        <dbReference type="ChEBI" id="CHEBI:57384"/>
        <dbReference type="ChEBI" id="CHEBI:57783"/>
        <dbReference type="ChEBI" id="CHEBI:58349"/>
        <dbReference type="ChEBI" id="CHEBI:142237"/>
        <dbReference type="ChEBI" id="CHEBI:142238"/>
        <dbReference type="EC" id="2.3.1.292"/>
    </reaction>
</comment>
<feature type="domain" description="Ketosynthase family 3 (KS3)" evidence="22">
    <location>
        <begin position="12"/>
        <end position="443"/>
    </location>
</feature>
<proteinExistence type="predicted"/>
<dbReference type="PANTHER" id="PTHR43775:SF51">
    <property type="entry name" value="INACTIVE PHENOLPHTHIOCEROL SYNTHESIS POLYKETIDE SYNTHASE TYPE I PKS1-RELATED"/>
    <property type="match status" value="1"/>
</dbReference>
<evidence type="ECO:0000256" key="6">
    <source>
        <dbReference type="ARBA" id="ARBA00022832"/>
    </source>
</evidence>
<keyword evidence="3" id="KW-0596">Phosphopantetheine</keyword>
<dbReference type="PANTHER" id="PTHR43775">
    <property type="entry name" value="FATTY ACID SYNTHASE"/>
    <property type="match status" value="1"/>
</dbReference>
<evidence type="ECO:0000256" key="16">
    <source>
        <dbReference type="ARBA" id="ARBA00066974"/>
    </source>
</evidence>
<sequence length="1524" mass="167530">MASPEELPENTELDIAIIGMACRFPGASDIESFWCNLHEGVESINFFTDEELLVRGVSPEVLKDPLYIKAGAQLKDVDLFDASFFGYTPREAAETDPQHRIFLEVAWQALEDAGYDPSRYANPIGVYAGCGVNTYLLMNLMSGGSMSDMQDISALQGLMNGNNKDSMTTTVAYKLNLRGPGITVQTACSTSLAATHVACRGLLNHEADMALAGGAWVNLLHDEVGYHYQPGAILSPDGHCRAFDAKAAGTVIGSGVGVVVLKRLTDALADGDTIHAVIKGSAINNDGSAKAGYTAPSIAGQAEVILAAQANAGISADTISYIEAHGTGTTIGDPIEIAALTQAFRESTDKRGFCGIGSVKTNVGHLDAAAGIAGLIKTTLALKYRILPPSLNFEQPNSQIDFSSSPFYVNTENKAWPDGSTPRRAGVSSFGIGGTNVHVVIEEAPASNPPGASRDWQTLMVSARSPSALETAMIHLQNHLITHPEQALADVAYTLQVGRKNFSYRAIALCRNCEDAVMLLRNQPGDRFITQQVAFENRPVTFLFPGQGAQYVDMARDLYQNEFVFRQELDRCIDLLKPRLDFDLFTILFPNAEEDGRALAAARLEQTEVTQPALFVIEYALAKLWMSWGVQPTSMIGHSVGEYVAACVAEVFSLEDAIQLVAMRGRLLQQMKKGAMLAVMLPEDELMALMIEGCDLAAVNGPDLCVLSGSTAAIDAAEKRLSEQEIGYRRLHVSHAFHSSMVEPIIPDFVDLMVKVKLRRPTIPFFSNVSGDWITDQEATDPGYWGRHLRGTVRFNKGLQQLLSNQEQIFLEVGPGETLIALAQRHPLAKPKQLMVSSLPHPNKNHDAQKHLYLSLGKLWLNGLTIDWESYYAHERRRRVSLPTYPFERQSYWIKPVKQEGQGQVTHTIKAHTRSINDWFYVPSWRRAEKLEFRNIFSEVAGYCLILKNENTLGAALVEQLLAYGVKPITVSAGSEFHRKNEQSYIIRPDDKNDFDRLLQDIRAENKSIQYIFYCWSLSLNDEVLTQRESLTRYFFSLLYLVNALEKHQSNVLSGERTEITIVTNQFSDITGNETLCPEKALLTGPCKVIPQEHSYLNCRLIDVELPVSGSVAESRLIKQILAESQKNNDNSMTAYRGPHRWIQFFESAQYPTSVINRFKSGGVYFITGGLGGIGLTLAEYLARKFQAKLVLLGRSPIPPRESWPEALAANNKDSAVHHKIENIIKLEGLGAEVLVLNADVANLKELKAAVTQAKHNFGNINGVIHTAGEVSNGLMSLKTKEAIARVLEPKVQGTQALQAIFKEDSLDFMLLCSSLATMAGGLSKVDYCAANAYLDAVAHFAYREHSYPVISINWDSWREVGMAANMEMPDDIGIAPKEGAEIFERIVNGPNVPQVIVSTLDLQARLSQAQQDLLALPLAFTPPTHKAARFSRPVLQTIFKSPESELEISIAEIWQNLLGIESVGVDDNLFELGGDSLLGVQLLSRVRAGFSVDLHPADFFRLPTITGLAALVEAKLLDEIECS</sequence>
<dbReference type="Gene3D" id="1.10.1200.10">
    <property type="entry name" value="ACP-like"/>
    <property type="match status" value="1"/>
</dbReference>
<comment type="catalytic activity">
    <reaction evidence="14">
        <text>icosanoyl-[(phenol)carboxyphthiodiolenone synthase] + 2 (S)-methylmalonyl-CoA + 3 malonyl-CoA + 5 NADPH + 10 H(+) = C32-carboxyphthiodiolenone-[(phenol)carboxyphthiodiolenone synthase] + 5 CO2 + 5 NADP(+) + 5 CoA + 2 H2O</text>
        <dbReference type="Rhea" id="RHEA:57748"/>
        <dbReference type="Rhea" id="RHEA-COMP:14985"/>
        <dbReference type="Rhea" id="RHEA-COMP:14986"/>
        <dbReference type="ChEBI" id="CHEBI:15377"/>
        <dbReference type="ChEBI" id="CHEBI:15378"/>
        <dbReference type="ChEBI" id="CHEBI:16526"/>
        <dbReference type="ChEBI" id="CHEBI:57287"/>
        <dbReference type="ChEBI" id="CHEBI:57327"/>
        <dbReference type="ChEBI" id="CHEBI:57384"/>
        <dbReference type="ChEBI" id="CHEBI:57783"/>
        <dbReference type="ChEBI" id="CHEBI:58349"/>
        <dbReference type="ChEBI" id="CHEBI:87848"/>
        <dbReference type="ChEBI" id="CHEBI:142236"/>
        <dbReference type="EC" id="2.3.1.292"/>
    </reaction>
</comment>
<reference evidence="23 24" key="1">
    <citation type="submission" date="2018-03" db="EMBL/GenBank/DDBJ databases">
        <title>Draft genome of Nitrosomonas supralitoralis APG5.</title>
        <authorList>
            <person name="Urakawa H."/>
            <person name="Lopez J.V."/>
        </authorList>
    </citation>
    <scope>NUCLEOTIDE SEQUENCE [LARGE SCALE GENOMIC DNA]</scope>
    <source>
        <strain evidence="23 24">APG5</strain>
    </source>
</reference>
<accession>A0A2P7NZ97</accession>
<dbReference type="InterPro" id="IPR006162">
    <property type="entry name" value="Ppantetheine_attach_site"/>
</dbReference>
<evidence type="ECO:0000256" key="18">
    <source>
        <dbReference type="ARBA" id="ARBA00075053"/>
    </source>
</evidence>
<comment type="caution">
    <text evidence="23">The sequence shown here is derived from an EMBL/GenBank/DDBJ whole genome shotgun (WGS) entry which is preliminary data.</text>
</comment>
<dbReference type="InterPro" id="IPR001227">
    <property type="entry name" value="Ac_transferase_dom_sf"/>
</dbReference>
<dbReference type="InterPro" id="IPR009081">
    <property type="entry name" value="PP-bd_ACP"/>
</dbReference>
<dbReference type="Gene3D" id="3.40.50.720">
    <property type="entry name" value="NAD(P)-binding Rossmann-like Domain"/>
    <property type="match status" value="1"/>
</dbReference>
<evidence type="ECO:0000256" key="12">
    <source>
        <dbReference type="ARBA" id="ARBA00051971"/>
    </source>
</evidence>
<dbReference type="Pfam" id="PF21394">
    <property type="entry name" value="Beta-ketacyl_N"/>
    <property type="match status" value="1"/>
</dbReference>
<gene>
    <name evidence="23" type="ORF">C7H79_00730</name>
</gene>
<keyword evidence="4" id="KW-0597">Phosphoprotein</keyword>
<evidence type="ECO:0000256" key="15">
    <source>
        <dbReference type="ARBA" id="ARBA00058455"/>
    </source>
</evidence>
<keyword evidence="9" id="KW-0443">Lipid metabolism</keyword>
<evidence type="ECO:0000256" key="1">
    <source>
        <dbReference type="ARBA" id="ARBA00001937"/>
    </source>
</evidence>
<dbReference type="GO" id="GO:0016491">
    <property type="term" value="F:oxidoreductase activity"/>
    <property type="evidence" value="ECO:0007669"/>
    <property type="project" value="UniProtKB-KW"/>
</dbReference>
<dbReference type="GO" id="GO:0006633">
    <property type="term" value="P:fatty acid biosynthetic process"/>
    <property type="evidence" value="ECO:0007669"/>
    <property type="project" value="TreeGrafter"/>
</dbReference>
<dbReference type="Pfam" id="PF00109">
    <property type="entry name" value="ketoacyl-synt"/>
    <property type="match status" value="1"/>
</dbReference>
<keyword evidence="6" id="KW-0276">Fatty acid metabolism</keyword>
<keyword evidence="8" id="KW-0560">Oxidoreductase</keyword>
<dbReference type="Pfam" id="PF00698">
    <property type="entry name" value="Acyl_transf_1"/>
    <property type="match status" value="1"/>
</dbReference>
<evidence type="ECO:0000313" key="23">
    <source>
        <dbReference type="EMBL" id="PSJ18789.1"/>
    </source>
</evidence>
<dbReference type="InterPro" id="IPR050091">
    <property type="entry name" value="PKS_NRPS_Biosynth_Enz"/>
</dbReference>
<dbReference type="SMART" id="SM00825">
    <property type="entry name" value="PKS_KS"/>
    <property type="match status" value="1"/>
</dbReference>
<dbReference type="GO" id="GO:0031177">
    <property type="term" value="F:phosphopantetheine binding"/>
    <property type="evidence" value="ECO:0007669"/>
    <property type="project" value="InterPro"/>
</dbReference>
<comment type="cofactor">
    <cofactor evidence="2">
        <name>pantetheine 4'-phosphate</name>
        <dbReference type="ChEBI" id="CHEBI:47942"/>
    </cofactor>
</comment>
<dbReference type="InterPro" id="IPR016036">
    <property type="entry name" value="Malonyl_transacylase_ACP-bd"/>
</dbReference>
<dbReference type="InterPro" id="IPR057326">
    <property type="entry name" value="KR_dom"/>
</dbReference>
<protein>
    <recommendedName>
        <fullName evidence="17">Phenolphthiocerol/phthiocerol polyketide synthase subunit E</fullName>
        <ecNumber evidence="16">2.3.1.292</ecNumber>
    </recommendedName>
    <alternativeName>
        <fullName evidence="19">(Phenol)carboxyphthiodiolenone synthase subunit E</fullName>
    </alternativeName>
    <alternativeName>
        <fullName evidence="20">Beta-ketoacyl-acyl-carrier-protein synthase I</fullName>
    </alternativeName>
    <alternativeName>
        <fullName evidence="18">Phthiocerol synthesis polyketide synthase type I PpsE</fullName>
    </alternativeName>
</protein>
<dbReference type="InterPro" id="IPR014030">
    <property type="entry name" value="Ketoacyl_synth_N"/>
</dbReference>
<dbReference type="PROSITE" id="PS52004">
    <property type="entry name" value="KS3_2"/>
    <property type="match status" value="1"/>
</dbReference>
<dbReference type="InterPro" id="IPR020806">
    <property type="entry name" value="PKS_PP-bd"/>
</dbReference>
<evidence type="ECO:0000256" key="17">
    <source>
        <dbReference type="ARBA" id="ARBA00073623"/>
    </source>
</evidence>
<comment type="catalytic activity">
    <reaction evidence="11">
        <text>17-(4-hydroxyphenyl)heptadecanoyl-[(phenol)carboxyphthiodiolenone synthase] + 2 (S)-methylmalonyl-CoA + 3 malonyl-CoA + 5 NADPH + 10 H(+) = C35-(phenol)carboxyphthiodiolenone-[(phenol)carboxyphthiodiolenone synthase] + 5 CO2 + 5 NADP(+) + 5 CoA + 2 H2O</text>
        <dbReference type="Rhea" id="RHEA:57756"/>
        <dbReference type="Rhea" id="RHEA-COMP:14272"/>
        <dbReference type="Rhea" id="RHEA-COMP:14989"/>
        <dbReference type="ChEBI" id="CHEBI:15377"/>
        <dbReference type="ChEBI" id="CHEBI:15378"/>
        <dbReference type="ChEBI" id="CHEBI:16526"/>
        <dbReference type="ChEBI" id="CHEBI:57287"/>
        <dbReference type="ChEBI" id="CHEBI:57327"/>
        <dbReference type="ChEBI" id="CHEBI:57384"/>
        <dbReference type="ChEBI" id="CHEBI:57783"/>
        <dbReference type="ChEBI" id="CHEBI:58349"/>
        <dbReference type="ChEBI" id="CHEBI:133300"/>
        <dbReference type="ChEBI" id="CHEBI:142259"/>
        <dbReference type="EC" id="2.3.1.292"/>
    </reaction>
</comment>
<keyword evidence="24" id="KW-1185">Reference proteome</keyword>
<dbReference type="InterPro" id="IPR020841">
    <property type="entry name" value="PKS_Beta-ketoAc_synthase_dom"/>
</dbReference>
<evidence type="ECO:0000256" key="13">
    <source>
        <dbReference type="ARBA" id="ARBA00052119"/>
    </source>
</evidence>
<evidence type="ECO:0000256" key="4">
    <source>
        <dbReference type="ARBA" id="ARBA00022553"/>
    </source>
</evidence>
<dbReference type="InterPro" id="IPR049490">
    <property type="entry name" value="C883_1060-like_KR_N"/>
</dbReference>
<dbReference type="InterPro" id="IPR036291">
    <property type="entry name" value="NAD(P)-bd_dom_sf"/>
</dbReference>
<evidence type="ECO:0000256" key="11">
    <source>
        <dbReference type="ARBA" id="ARBA00050973"/>
    </source>
</evidence>